<proteinExistence type="predicted"/>
<feature type="compositionally biased region" description="Polar residues" evidence="1">
    <location>
        <begin position="15"/>
        <end position="34"/>
    </location>
</feature>
<organism evidence="2 3">
    <name type="scientific">Lactarius akahatsu</name>
    <dbReference type="NCBI Taxonomy" id="416441"/>
    <lineage>
        <taxon>Eukaryota</taxon>
        <taxon>Fungi</taxon>
        <taxon>Dikarya</taxon>
        <taxon>Basidiomycota</taxon>
        <taxon>Agaricomycotina</taxon>
        <taxon>Agaricomycetes</taxon>
        <taxon>Russulales</taxon>
        <taxon>Russulaceae</taxon>
        <taxon>Lactarius</taxon>
    </lineage>
</organism>
<feature type="compositionally biased region" description="Polar residues" evidence="1">
    <location>
        <begin position="96"/>
        <end position="105"/>
    </location>
</feature>
<comment type="caution">
    <text evidence="2">The sequence shown here is derived from an EMBL/GenBank/DDBJ whole genome shotgun (WGS) entry which is preliminary data.</text>
</comment>
<keyword evidence="3" id="KW-1185">Reference proteome</keyword>
<sequence>MSKPPSFPQPFAFSETANPTQNATGTHTQGSVYPTESHVPRDALNPMSATSTPPRYPSAHTPAYQPTHDPVHTHPTFPIPQIPTTRSGPPPPIMQRNGTMHNPNNNQPPPAYSPPLQASIMSNSQSQRGSGSGFFGAAHIAPHVQKNQDDSGDSRHEVGHWQGIPATNNGNMLLSKSPPTASVGTVPRADARGIVLRDSNIVWGVPIAGSADVQSGTTEDPLIEVRR</sequence>
<dbReference type="Proteomes" id="UP001201163">
    <property type="component" value="Unassembled WGS sequence"/>
</dbReference>
<evidence type="ECO:0000313" key="2">
    <source>
        <dbReference type="EMBL" id="KAH8981069.1"/>
    </source>
</evidence>
<evidence type="ECO:0000313" key="3">
    <source>
        <dbReference type="Proteomes" id="UP001201163"/>
    </source>
</evidence>
<protein>
    <submittedName>
        <fullName evidence="2">Uncharacterized protein</fullName>
    </submittedName>
</protein>
<dbReference type="AlphaFoldDB" id="A0AAD4L5P2"/>
<reference evidence="2" key="1">
    <citation type="submission" date="2022-01" db="EMBL/GenBank/DDBJ databases">
        <title>Comparative genomics reveals a dynamic genome evolution in the ectomycorrhizal milk-cap (Lactarius) mushrooms.</title>
        <authorList>
            <consortium name="DOE Joint Genome Institute"/>
            <person name="Lebreton A."/>
            <person name="Tang N."/>
            <person name="Kuo A."/>
            <person name="LaButti K."/>
            <person name="Drula E."/>
            <person name="Barry K."/>
            <person name="Clum A."/>
            <person name="Lipzen A."/>
            <person name="Mousain D."/>
            <person name="Ng V."/>
            <person name="Wang R."/>
            <person name="Wang X."/>
            <person name="Dai Y."/>
            <person name="Henrissat B."/>
            <person name="Grigoriev I.V."/>
            <person name="Guerin-Laguette A."/>
            <person name="Yu F."/>
            <person name="Martin F.M."/>
        </authorList>
    </citation>
    <scope>NUCLEOTIDE SEQUENCE</scope>
    <source>
        <strain evidence="2">QP</strain>
    </source>
</reference>
<dbReference type="EMBL" id="JAKELL010000123">
    <property type="protein sequence ID" value="KAH8981069.1"/>
    <property type="molecule type" value="Genomic_DNA"/>
</dbReference>
<name>A0AAD4L5P2_9AGAM</name>
<gene>
    <name evidence="2" type="ORF">EDB92DRAFT_1820355</name>
</gene>
<accession>A0AAD4L5P2</accession>
<evidence type="ECO:0000256" key="1">
    <source>
        <dbReference type="SAM" id="MobiDB-lite"/>
    </source>
</evidence>
<feature type="region of interest" description="Disordered" evidence="1">
    <location>
        <begin position="1"/>
        <end position="112"/>
    </location>
</feature>